<reference evidence="1" key="1">
    <citation type="journal article" date="2015" name="Nature">
        <title>Complex archaea that bridge the gap between prokaryotes and eukaryotes.</title>
        <authorList>
            <person name="Spang A."/>
            <person name="Saw J.H."/>
            <person name="Jorgensen S.L."/>
            <person name="Zaremba-Niedzwiedzka K."/>
            <person name="Martijn J."/>
            <person name="Lind A.E."/>
            <person name="van Eijk R."/>
            <person name="Schleper C."/>
            <person name="Guy L."/>
            <person name="Ettema T.J."/>
        </authorList>
    </citation>
    <scope>NUCLEOTIDE SEQUENCE</scope>
</reference>
<name>A0A0F9TSD2_9ZZZZ</name>
<gene>
    <name evidence="1" type="ORF">LCGC14_0355940</name>
</gene>
<proteinExistence type="predicted"/>
<protein>
    <submittedName>
        <fullName evidence="1">Uncharacterized protein</fullName>
    </submittedName>
</protein>
<dbReference type="EMBL" id="LAZR01000272">
    <property type="protein sequence ID" value="KKN77857.1"/>
    <property type="molecule type" value="Genomic_DNA"/>
</dbReference>
<accession>A0A0F9TSD2</accession>
<organism evidence="1">
    <name type="scientific">marine sediment metagenome</name>
    <dbReference type="NCBI Taxonomy" id="412755"/>
    <lineage>
        <taxon>unclassified sequences</taxon>
        <taxon>metagenomes</taxon>
        <taxon>ecological metagenomes</taxon>
    </lineage>
</organism>
<evidence type="ECO:0000313" key="1">
    <source>
        <dbReference type="EMBL" id="KKN77857.1"/>
    </source>
</evidence>
<sequence length="64" mass="7622">MKAIIHYLLLECKKYRNEIYPLRNKVDNDEGTCSYDEAYTEWLESVHATIEQHFEDAGLLEEIE</sequence>
<dbReference type="AlphaFoldDB" id="A0A0F9TSD2"/>
<comment type="caution">
    <text evidence="1">The sequence shown here is derived from an EMBL/GenBank/DDBJ whole genome shotgun (WGS) entry which is preliminary data.</text>
</comment>